<keyword evidence="6 10" id="KW-0735">Signal-anchor</keyword>
<proteinExistence type="inferred from homology"/>
<evidence type="ECO:0000256" key="8">
    <source>
        <dbReference type="ARBA" id="ARBA00023034"/>
    </source>
</evidence>
<comment type="subcellular location">
    <subcellularLocation>
        <location evidence="1 10">Golgi apparatus membrane</location>
        <topology evidence="1 10">Single-pass type II membrane protein</topology>
    </subcellularLocation>
</comment>
<dbReference type="GO" id="GO:0006493">
    <property type="term" value="P:protein O-linked glycosylation"/>
    <property type="evidence" value="ECO:0007669"/>
    <property type="project" value="TreeGrafter"/>
</dbReference>
<dbReference type="KEGG" id="tut:107365012"/>
<dbReference type="GO" id="GO:0000139">
    <property type="term" value="C:Golgi membrane"/>
    <property type="evidence" value="ECO:0007669"/>
    <property type="project" value="UniProtKB-SubCell"/>
</dbReference>
<dbReference type="HOGENOM" id="CLU_036849_2_3_1"/>
<evidence type="ECO:0000256" key="4">
    <source>
        <dbReference type="ARBA" id="ARBA00022679"/>
    </source>
</evidence>
<dbReference type="Gene3D" id="3.90.550.50">
    <property type="match status" value="1"/>
</dbReference>
<gene>
    <name evidence="11" type="primary">107365012</name>
</gene>
<keyword evidence="9 10" id="KW-0472">Membrane</keyword>
<evidence type="ECO:0000256" key="5">
    <source>
        <dbReference type="ARBA" id="ARBA00022692"/>
    </source>
</evidence>
<accession>T1KK88</accession>
<feature type="transmembrane region" description="Helical" evidence="10">
    <location>
        <begin position="12"/>
        <end position="30"/>
    </location>
</feature>
<dbReference type="EnsemblMetazoa" id="tetur13g02810.1">
    <property type="protein sequence ID" value="tetur13g02810.1"/>
    <property type="gene ID" value="tetur13g02810"/>
</dbReference>
<keyword evidence="7 10" id="KW-1133">Transmembrane helix</keyword>
<evidence type="ECO:0000256" key="9">
    <source>
        <dbReference type="ARBA" id="ARBA00023136"/>
    </source>
</evidence>
<comment type="similarity">
    <text evidence="2 10">Belongs to the glycosyltransferase 31 family.</text>
</comment>
<dbReference type="InterPro" id="IPR002659">
    <property type="entry name" value="Glyco_trans_31"/>
</dbReference>
<dbReference type="PANTHER" id="PTHR11214">
    <property type="entry name" value="BETA-1,3-N-ACETYLGLUCOSAMINYLTRANSFERASE"/>
    <property type="match status" value="1"/>
</dbReference>
<dbReference type="AlphaFoldDB" id="T1KK88"/>
<dbReference type="Pfam" id="PF01762">
    <property type="entry name" value="Galactosyl_T"/>
    <property type="match status" value="1"/>
</dbReference>
<dbReference type="GO" id="GO:0016758">
    <property type="term" value="F:hexosyltransferase activity"/>
    <property type="evidence" value="ECO:0007669"/>
    <property type="project" value="InterPro"/>
</dbReference>
<dbReference type="Proteomes" id="UP000015104">
    <property type="component" value="Unassembled WGS sequence"/>
</dbReference>
<keyword evidence="4" id="KW-0808">Transferase</keyword>
<keyword evidence="8 10" id="KW-0333">Golgi apparatus</keyword>
<evidence type="ECO:0000256" key="2">
    <source>
        <dbReference type="ARBA" id="ARBA00008661"/>
    </source>
</evidence>
<keyword evidence="3 10" id="KW-0328">Glycosyltransferase</keyword>
<dbReference type="eggNOG" id="KOG2287">
    <property type="taxonomic scope" value="Eukaryota"/>
</dbReference>
<evidence type="ECO:0000256" key="1">
    <source>
        <dbReference type="ARBA" id="ARBA00004323"/>
    </source>
</evidence>
<evidence type="ECO:0000313" key="11">
    <source>
        <dbReference type="EnsemblMetazoa" id="tetur13g02810.1"/>
    </source>
</evidence>
<reference evidence="12" key="1">
    <citation type="submission" date="2011-08" db="EMBL/GenBank/DDBJ databases">
        <authorList>
            <person name="Rombauts S."/>
        </authorList>
    </citation>
    <scope>NUCLEOTIDE SEQUENCE</scope>
    <source>
        <strain evidence="12">London</strain>
    </source>
</reference>
<dbReference type="OrthoDB" id="5512589at2759"/>
<evidence type="ECO:0000256" key="7">
    <source>
        <dbReference type="ARBA" id="ARBA00022989"/>
    </source>
</evidence>
<evidence type="ECO:0000313" key="12">
    <source>
        <dbReference type="Proteomes" id="UP000015104"/>
    </source>
</evidence>
<protein>
    <recommendedName>
        <fullName evidence="10">Hexosyltransferase</fullName>
        <ecNumber evidence="10">2.4.1.-</ecNumber>
    </recommendedName>
</protein>
<dbReference type="EC" id="2.4.1.-" evidence="10"/>
<keyword evidence="5 10" id="KW-0812">Transmembrane</keyword>
<name>T1KK88_TETUR</name>
<reference evidence="11" key="2">
    <citation type="submission" date="2015-06" db="UniProtKB">
        <authorList>
            <consortium name="EnsemblMetazoa"/>
        </authorList>
    </citation>
    <scope>IDENTIFICATION</scope>
</reference>
<organism evidence="11 12">
    <name type="scientific">Tetranychus urticae</name>
    <name type="common">Two-spotted spider mite</name>
    <dbReference type="NCBI Taxonomy" id="32264"/>
    <lineage>
        <taxon>Eukaryota</taxon>
        <taxon>Metazoa</taxon>
        <taxon>Ecdysozoa</taxon>
        <taxon>Arthropoda</taxon>
        <taxon>Chelicerata</taxon>
        <taxon>Arachnida</taxon>
        <taxon>Acari</taxon>
        <taxon>Acariformes</taxon>
        <taxon>Trombidiformes</taxon>
        <taxon>Prostigmata</taxon>
        <taxon>Eleutherengona</taxon>
        <taxon>Raphignathae</taxon>
        <taxon>Tetranychoidea</taxon>
        <taxon>Tetranychidae</taxon>
        <taxon>Tetranychus</taxon>
    </lineage>
</organism>
<evidence type="ECO:0000256" key="10">
    <source>
        <dbReference type="RuleBase" id="RU363063"/>
    </source>
</evidence>
<keyword evidence="12" id="KW-1185">Reference proteome</keyword>
<dbReference type="PANTHER" id="PTHR11214:SF314">
    <property type="entry name" value="HEXOSYLTRANSFERASE"/>
    <property type="match status" value="1"/>
</dbReference>
<dbReference type="OMA" id="FIDSHIN"/>
<sequence length="323" mass="37147">MYIFSCRRRCVLIYIATFLFVVTLIAHKIYVNTRVWTDEHWHQLRPVEGLINYRHNYIMPGVTGCTGSTRLFIMVFSRPESISTRALIRTTWLNPDFIGSEANSVSYRFLLGGIHDETILAAVKNESSQFGDIIIDTSFPDSYQLLVRKTISMVDWVDTYCSSVMAVLKSDDDTWFNVEYLLKILPYLEPGIHGHVFRFAGVSRNPKDAWFIPSDLYPFGHYPDFTSGSGYLIVGRGTNIYSRLLATLSTIRTVWMEDIFLTGLVAEKAKVPRFHHDGFNSIKYPTDDICQYRKIISSHQLDEDSLYYIYLSLTDSNLKCATD</sequence>
<evidence type="ECO:0000256" key="3">
    <source>
        <dbReference type="ARBA" id="ARBA00022676"/>
    </source>
</evidence>
<evidence type="ECO:0000256" key="6">
    <source>
        <dbReference type="ARBA" id="ARBA00022968"/>
    </source>
</evidence>
<dbReference type="EMBL" id="CAEY01000175">
    <property type="status" value="NOT_ANNOTATED_CDS"/>
    <property type="molecule type" value="Genomic_DNA"/>
</dbReference>